<evidence type="ECO:0000313" key="15">
    <source>
        <dbReference type="EMBL" id="CAD6185375.1"/>
    </source>
</evidence>
<dbReference type="Gene3D" id="2.10.110.10">
    <property type="entry name" value="Cysteine Rich Protein"/>
    <property type="match status" value="1"/>
</dbReference>
<dbReference type="SUPFAM" id="SSF57716">
    <property type="entry name" value="Glucocorticoid receptor-like (DNA-binding domain)"/>
    <property type="match status" value="1"/>
</dbReference>
<dbReference type="GO" id="GO:0000981">
    <property type="term" value="F:DNA-binding transcription factor activity, RNA polymerase II-specific"/>
    <property type="evidence" value="ECO:0007669"/>
    <property type="project" value="UniProtKB-ARBA"/>
</dbReference>
<dbReference type="PANTHER" id="PTHR24208:SF127">
    <property type="entry name" value="LIM_HOMEOBOX PROTEIN AWH"/>
    <property type="match status" value="1"/>
</dbReference>
<dbReference type="GO" id="GO:0030182">
    <property type="term" value="P:neuron differentiation"/>
    <property type="evidence" value="ECO:0007669"/>
    <property type="project" value="TreeGrafter"/>
</dbReference>
<dbReference type="PROSITE" id="PS50023">
    <property type="entry name" value="LIM_DOMAIN_2"/>
    <property type="match status" value="1"/>
</dbReference>
<feature type="DNA-binding region" description="Homeobox" evidence="9">
    <location>
        <begin position="227"/>
        <end position="286"/>
    </location>
</feature>
<proteinExistence type="predicted"/>
<sequence length="352" mass="39012">MLDEIRTVGQMLVRWSLLTRHSRASCQPYVRESVSLVSAACCLVIGLVSRILMAVHQPQQQQFGCGFAGDFVTATRADYVTSQDFECRSAELTAIGSADVEEPTAGRFVPTTRINDDEEFIYASQPIKLECDVCSSCDLPIQERVLLTVNGRTWHEQCLRCASCSKSLNSQPSCYYKDSNFFCKQCYSRQLSTGEEFALQEGRLLCKQHFVELVEGESGVGQQKQKTKRVRTTFAEEQLSVLQAHFQIDSNPDGADLERIANMTGLSKRVTQVWFQNSRARQKKYQGNRKGTCGGASGEETEGSRRSSEGPLSPGQKSETSSDGLMYPTSVTTSAEEAMTESTVALTSLQFD</sequence>
<dbReference type="GO" id="GO:0000977">
    <property type="term" value="F:RNA polymerase II transcription regulatory region sequence-specific DNA binding"/>
    <property type="evidence" value="ECO:0007669"/>
    <property type="project" value="TreeGrafter"/>
</dbReference>
<dbReference type="PROSITE" id="PS50071">
    <property type="entry name" value="HOMEOBOX_2"/>
    <property type="match status" value="1"/>
</dbReference>
<dbReference type="Pfam" id="PF00046">
    <property type="entry name" value="Homeodomain"/>
    <property type="match status" value="1"/>
</dbReference>
<feature type="domain" description="LIM zinc-binding" evidence="13">
    <location>
        <begin position="132"/>
        <end position="193"/>
    </location>
</feature>
<feature type="region of interest" description="Disordered" evidence="12">
    <location>
        <begin position="281"/>
        <end position="352"/>
    </location>
</feature>
<dbReference type="GO" id="GO:0045664">
    <property type="term" value="P:regulation of neuron differentiation"/>
    <property type="evidence" value="ECO:0007669"/>
    <property type="project" value="UniProtKB-ARBA"/>
</dbReference>
<name>A0A8S1GP40_9PELO</name>
<protein>
    <recommendedName>
        <fullName evidence="17">LIM/homeobox protein Awh</fullName>
    </recommendedName>
</protein>
<keyword evidence="2 10" id="KW-0479">Metal-binding</keyword>
<keyword evidence="5 10" id="KW-0440">LIM domain</keyword>
<evidence type="ECO:0000256" key="1">
    <source>
        <dbReference type="ARBA" id="ARBA00004123"/>
    </source>
</evidence>
<evidence type="ECO:0000256" key="5">
    <source>
        <dbReference type="ARBA" id="ARBA00023038"/>
    </source>
</evidence>
<dbReference type="CDD" id="cd00086">
    <property type="entry name" value="homeodomain"/>
    <property type="match status" value="1"/>
</dbReference>
<evidence type="ECO:0000256" key="9">
    <source>
        <dbReference type="PROSITE-ProRule" id="PRU00108"/>
    </source>
</evidence>
<accession>A0A8S1GP40</accession>
<dbReference type="EMBL" id="CAJGYM010000002">
    <property type="protein sequence ID" value="CAD6185375.1"/>
    <property type="molecule type" value="Genomic_DNA"/>
</dbReference>
<dbReference type="AlphaFoldDB" id="A0A8S1GP40"/>
<keyword evidence="6 9" id="KW-0238">DNA-binding</keyword>
<evidence type="ECO:0000256" key="3">
    <source>
        <dbReference type="ARBA" id="ARBA00022737"/>
    </source>
</evidence>
<dbReference type="GO" id="GO:0005634">
    <property type="term" value="C:nucleus"/>
    <property type="evidence" value="ECO:0007669"/>
    <property type="project" value="UniProtKB-SubCell"/>
</dbReference>
<evidence type="ECO:0000256" key="12">
    <source>
        <dbReference type="SAM" id="MobiDB-lite"/>
    </source>
</evidence>
<evidence type="ECO:0000313" key="16">
    <source>
        <dbReference type="Proteomes" id="UP000835052"/>
    </source>
</evidence>
<dbReference type="Proteomes" id="UP000835052">
    <property type="component" value="Unassembled WGS sequence"/>
</dbReference>
<evidence type="ECO:0000259" key="14">
    <source>
        <dbReference type="PROSITE" id="PS50071"/>
    </source>
</evidence>
<dbReference type="InterPro" id="IPR050453">
    <property type="entry name" value="LIM_Homeobox_TF"/>
</dbReference>
<gene>
    <name evidence="15" type="ORF">CAUJ_LOCUS1294</name>
</gene>
<dbReference type="PANTHER" id="PTHR24208">
    <property type="entry name" value="LIM/HOMEOBOX PROTEIN LHX"/>
    <property type="match status" value="1"/>
</dbReference>
<comment type="subcellular location">
    <subcellularLocation>
        <location evidence="1 9 11">Nucleus</location>
    </subcellularLocation>
</comment>
<evidence type="ECO:0008006" key="17">
    <source>
        <dbReference type="Google" id="ProtNLM"/>
    </source>
</evidence>
<reference evidence="15" key="1">
    <citation type="submission" date="2020-10" db="EMBL/GenBank/DDBJ databases">
        <authorList>
            <person name="Kikuchi T."/>
        </authorList>
    </citation>
    <scope>NUCLEOTIDE SEQUENCE</scope>
    <source>
        <strain evidence="15">NKZ352</strain>
    </source>
</reference>
<keyword evidence="4 10" id="KW-0862">Zinc</keyword>
<dbReference type="InterPro" id="IPR001356">
    <property type="entry name" value="HD"/>
</dbReference>
<dbReference type="InterPro" id="IPR009057">
    <property type="entry name" value="Homeodomain-like_sf"/>
</dbReference>
<evidence type="ECO:0000256" key="11">
    <source>
        <dbReference type="RuleBase" id="RU000682"/>
    </source>
</evidence>
<evidence type="ECO:0000256" key="2">
    <source>
        <dbReference type="ARBA" id="ARBA00022723"/>
    </source>
</evidence>
<evidence type="ECO:0000256" key="4">
    <source>
        <dbReference type="ARBA" id="ARBA00022833"/>
    </source>
</evidence>
<dbReference type="GO" id="GO:0046872">
    <property type="term" value="F:metal ion binding"/>
    <property type="evidence" value="ECO:0007669"/>
    <property type="project" value="UniProtKB-KW"/>
</dbReference>
<organism evidence="15 16">
    <name type="scientific">Caenorhabditis auriculariae</name>
    <dbReference type="NCBI Taxonomy" id="2777116"/>
    <lineage>
        <taxon>Eukaryota</taxon>
        <taxon>Metazoa</taxon>
        <taxon>Ecdysozoa</taxon>
        <taxon>Nematoda</taxon>
        <taxon>Chromadorea</taxon>
        <taxon>Rhabditida</taxon>
        <taxon>Rhabditina</taxon>
        <taxon>Rhabditomorpha</taxon>
        <taxon>Rhabditoidea</taxon>
        <taxon>Rhabditidae</taxon>
        <taxon>Peloderinae</taxon>
        <taxon>Caenorhabditis</taxon>
    </lineage>
</organism>
<feature type="domain" description="Homeobox" evidence="14">
    <location>
        <begin position="225"/>
        <end position="285"/>
    </location>
</feature>
<dbReference type="InterPro" id="IPR001781">
    <property type="entry name" value="Znf_LIM"/>
</dbReference>
<feature type="compositionally biased region" description="Low complexity" evidence="12">
    <location>
        <begin position="329"/>
        <end position="345"/>
    </location>
</feature>
<evidence type="ECO:0000256" key="7">
    <source>
        <dbReference type="ARBA" id="ARBA00023155"/>
    </source>
</evidence>
<keyword evidence="3" id="KW-0677">Repeat</keyword>
<dbReference type="SUPFAM" id="SSF46689">
    <property type="entry name" value="Homeodomain-like"/>
    <property type="match status" value="1"/>
</dbReference>
<dbReference type="Gene3D" id="1.10.10.60">
    <property type="entry name" value="Homeodomain-like"/>
    <property type="match status" value="1"/>
</dbReference>
<dbReference type="SMART" id="SM00132">
    <property type="entry name" value="LIM"/>
    <property type="match status" value="1"/>
</dbReference>
<keyword evidence="8 9" id="KW-0539">Nucleus</keyword>
<dbReference type="FunFam" id="1.10.10.60:FF:000027">
    <property type="entry name" value="LIM/homeobox protein Lhx9"/>
    <property type="match status" value="1"/>
</dbReference>
<evidence type="ECO:0000259" key="13">
    <source>
        <dbReference type="PROSITE" id="PS50023"/>
    </source>
</evidence>
<evidence type="ECO:0000256" key="6">
    <source>
        <dbReference type="ARBA" id="ARBA00023125"/>
    </source>
</evidence>
<evidence type="ECO:0000256" key="10">
    <source>
        <dbReference type="PROSITE-ProRule" id="PRU00125"/>
    </source>
</evidence>
<dbReference type="SMART" id="SM00389">
    <property type="entry name" value="HOX"/>
    <property type="match status" value="1"/>
</dbReference>
<dbReference type="OrthoDB" id="10068367at2759"/>
<keyword evidence="7 9" id="KW-0371">Homeobox</keyword>
<dbReference type="GO" id="GO:0045944">
    <property type="term" value="P:positive regulation of transcription by RNA polymerase II"/>
    <property type="evidence" value="ECO:0007669"/>
    <property type="project" value="UniProtKB-ARBA"/>
</dbReference>
<evidence type="ECO:0000256" key="8">
    <source>
        <dbReference type="ARBA" id="ARBA00023242"/>
    </source>
</evidence>
<comment type="caution">
    <text evidence="15">The sequence shown here is derived from an EMBL/GenBank/DDBJ whole genome shotgun (WGS) entry which is preliminary data.</text>
</comment>
<keyword evidence="16" id="KW-1185">Reference proteome</keyword>
<dbReference type="Pfam" id="PF00412">
    <property type="entry name" value="LIM"/>
    <property type="match status" value="1"/>
</dbReference>